<sequence>MNIKVAHIEQLLLALAKKTRQSLDSSGFKNMSDVIHKKTNQNIDSRYLNESLHQKIEGAKKKGVQELKFQIHRLNQLAEFLNHDSFLEFIDAIEKPLNPILKSSLGVYYCYLRRNTEQAVILSSPVRIFETAEKQVVFELRGPDQTYSGNVVLKNNCLFILMQAQNGKEFHHVYRIGQKLEPKVLQGIFSGVSTSSEPIGGRVILIRTDMEYEIIQNQGTEITMLKNSKHLTERRIAEYFSNYTDNNLSLLKSMTFGIDDLGKCM</sequence>
<protein>
    <submittedName>
        <fullName evidence="1">Uncharacterized protein</fullName>
    </submittedName>
</protein>
<dbReference type="EMBL" id="BHXQ01000001">
    <property type="protein sequence ID" value="GCC50106.1"/>
    <property type="molecule type" value="Genomic_DNA"/>
</dbReference>
<proteinExistence type="predicted"/>
<organism evidence="1 2">
    <name type="scientific">Chryseotalea sanaruensis</name>
    <dbReference type="NCBI Taxonomy" id="2482724"/>
    <lineage>
        <taxon>Bacteria</taxon>
        <taxon>Pseudomonadati</taxon>
        <taxon>Bacteroidota</taxon>
        <taxon>Cytophagia</taxon>
        <taxon>Cytophagales</taxon>
        <taxon>Chryseotaleaceae</taxon>
        <taxon>Chryseotalea</taxon>
    </lineage>
</organism>
<accession>A0A401U5P2</accession>
<keyword evidence="2" id="KW-1185">Reference proteome</keyword>
<dbReference type="OrthoDB" id="979072at2"/>
<dbReference type="AlphaFoldDB" id="A0A401U5P2"/>
<dbReference type="Proteomes" id="UP000288227">
    <property type="component" value="Unassembled WGS sequence"/>
</dbReference>
<evidence type="ECO:0000313" key="1">
    <source>
        <dbReference type="EMBL" id="GCC50106.1"/>
    </source>
</evidence>
<dbReference type="RefSeq" id="WP_127120758.1">
    <property type="nucleotide sequence ID" value="NZ_BHXQ01000001.1"/>
</dbReference>
<name>A0A401U5P2_9BACT</name>
<comment type="caution">
    <text evidence="1">The sequence shown here is derived from an EMBL/GenBank/DDBJ whole genome shotgun (WGS) entry which is preliminary data.</text>
</comment>
<reference evidence="1 2" key="1">
    <citation type="submission" date="2018-11" db="EMBL/GenBank/DDBJ databases">
        <title>Chryseotalea sanarue gen. nov., sp., nov., a member of the family Cytophagaceae, isolated from a brackish lake in Hamamatsu Japan.</title>
        <authorList>
            <person name="Maejima Y."/>
            <person name="Iino T."/>
            <person name="Muraguchi Y."/>
            <person name="Fukuda K."/>
            <person name="Ohkuma M."/>
            <person name="Moriuchi R."/>
            <person name="Dohra H."/>
            <person name="Kimbara K."/>
            <person name="Shintani M."/>
        </authorList>
    </citation>
    <scope>NUCLEOTIDE SEQUENCE [LARGE SCALE GENOMIC DNA]</scope>
    <source>
        <strain evidence="1 2">Ys</strain>
    </source>
</reference>
<evidence type="ECO:0000313" key="2">
    <source>
        <dbReference type="Proteomes" id="UP000288227"/>
    </source>
</evidence>
<gene>
    <name evidence="1" type="ORF">SanaruYs_03210</name>
</gene>